<dbReference type="AlphaFoldDB" id="A0A0E0D4A4"/>
<evidence type="ECO:0000256" key="7">
    <source>
        <dbReference type="ARBA" id="ARBA00023163"/>
    </source>
</evidence>
<sequence>MDLELELQGGRCRETLVSELGVRVGVAAENGLAAVAGGRAGAGSPLRGVVLLSSSSEGGGEELVSSNAGVFSGDDIISWNDDGSTFVVWRPAEFARDLLPKFFKRNNFSSFVRQLNTYGFGNIVPDRWEFANDASGEGNGGCSVTPPTPATTTTGAVTVAAAIPMALPVTTRDGSQVLSGEEQIISSSSSPEPLLMLSQTPSGSGSGSGGVASGGG</sequence>
<keyword evidence="5" id="KW-0346">Stress response</keyword>
<dbReference type="InterPro" id="IPR000232">
    <property type="entry name" value="HSF_DNA-bd"/>
</dbReference>
<feature type="domain" description="HSF-type DNA-binding" evidence="11">
    <location>
        <begin position="67"/>
        <end position="147"/>
    </location>
</feature>
<keyword evidence="7" id="KW-0804">Transcription</keyword>
<evidence type="ECO:0000256" key="3">
    <source>
        <dbReference type="ARBA" id="ARBA00022553"/>
    </source>
</evidence>
<dbReference type="PANTHER" id="PTHR10015:SF169">
    <property type="entry name" value="HEAT STRESS TRANSCRIPTION FACTOR B-2B"/>
    <property type="match status" value="1"/>
</dbReference>
<dbReference type="SMART" id="SM00415">
    <property type="entry name" value="HSF"/>
    <property type="match status" value="1"/>
</dbReference>
<evidence type="ECO:0000256" key="9">
    <source>
        <dbReference type="RuleBase" id="RU004020"/>
    </source>
</evidence>
<evidence type="ECO:0000313" key="12">
    <source>
        <dbReference type="EnsemblPlants" id="OMERI03G25120.3"/>
    </source>
</evidence>
<evidence type="ECO:0000259" key="11">
    <source>
        <dbReference type="SMART" id="SM00415"/>
    </source>
</evidence>
<dbReference type="EnsemblPlants" id="OMERI03G25120.3">
    <property type="protein sequence ID" value="OMERI03G25120.3"/>
    <property type="gene ID" value="OMERI03G25120"/>
</dbReference>
<evidence type="ECO:0000256" key="6">
    <source>
        <dbReference type="ARBA" id="ARBA00023125"/>
    </source>
</evidence>
<dbReference type="GO" id="GO:0006357">
    <property type="term" value="P:regulation of transcription by RNA polymerase II"/>
    <property type="evidence" value="ECO:0007669"/>
    <property type="project" value="TreeGrafter"/>
</dbReference>
<keyword evidence="13" id="KW-1185">Reference proteome</keyword>
<dbReference type="PRINTS" id="PR00056">
    <property type="entry name" value="HSFDOMAIN"/>
</dbReference>
<dbReference type="GO" id="GO:0000978">
    <property type="term" value="F:RNA polymerase II cis-regulatory region sequence-specific DNA binding"/>
    <property type="evidence" value="ECO:0007669"/>
    <property type="project" value="TreeGrafter"/>
</dbReference>
<keyword evidence="6" id="KW-0238">DNA-binding</keyword>
<keyword evidence="8" id="KW-0539">Nucleus</keyword>
<reference evidence="12" key="2">
    <citation type="submission" date="2018-05" db="EMBL/GenBank/DDBJ databases">
        <title>OmerRS3 (Oryza meridionalis Reference Sequence Version 3).</title>
        <authorList>
            <person name="Zhang J."/>
            <person name="Kudrna D."/>
            <person name="Lee S."/>
            <person name="Talag J."/>
            <person name="Welchert J."/>
            <person name="Wing R.A."/>
        </authorList>
    </citation>
    <scope>NUCLEOTIDE SEQUENCE [LARGE SCALE GENOMIC DNA]</scope>
    <source>
        <strain evidence="12">cv. OR44</strain>
    </source>
</reference>
<dbReference type="FunFam" id="1.10.10.10:FF:000037">
    <property type="entry name" value="Heat stress transcription factor B-4"/>
    <property type="match status" value="1"/>
</dbReference>
<protein>
    <recommendedName>
        <fullName evidence="11">HSF-type DNA-binding domain-containing protein</fullName>
    </recommendedName>
</protein>
<dbReference type="SUPFAM" id="SSF46785">
    <property type="entry name" value="Winged helix' DNA-binding domain"/>
    <property type="match status" value="1"/>
</dbReference>
<comment type="subcellular location">
    <subcellularLocation>
        <location evidence="1">Nucleus</location>
    </subcellularLocation>
</comment>
<evidence type="ECO:0000313" key="13">
    <source>
        <dbReference type="Proteomes" id="UP000008021"/>
    </source>
</evidence>
<dbReference type="Proteomes" id="UP000008021">
    <property type="component" value="Chromosome 3"/>
</dbReference>
<dbReference type="Gramene" id="OMERI03G25120.3">
    <property type="protein sequence ID" value="OMERI03G25120.3"/>
    <property type="gene ID" value="OMERI03G25120"/>
</dbReference>
<name>A0A0E0D4A4_9ORYZ</name>
<evidence type="ECO:0000256" key="1">
    <source>
        <dbReference type="ARBA" id="ARBA00004123"/>
    </source>
</evidence>
<proteinExistence type="inferred from homology"/>
<comment type="similarity">
    <text evidence="9">Belongs to the HSF family.</text>
</comment>
<dbReference type="InterPro" id="IPR036388">
    <property type="entry name" value="WH-like_DNA-bd_sf"/>
</dbReference>
<comment type="subunit">
    <text evidence="2">Homotrimer.</text>
</comment>
<reference evidence="12" key="1">
    <citation type="submission" date="2015-04" db="UniProtKB">
        <authorList>
            <consortium name="EnsemblPlants"/>
        </authorList>
    </citation>
    <scope>IDENTIFICATION</scope>
</reference>
<evidence type="ECO:0000256" key="2">
    <source>
        <dbReference type="ARBA" id="ARBA00011233"/>
    </source>
</evidence>
<dbReference type="Gene3D" id="1.10.10.10">
    <property type="entry name" value="Winged helix-like DNA-binding domain superfamily/Winged helix DNA-binding domain"/>
    <property type="match status" value="1"/>
</dbReference>
<evidence type="ECO:0000256" key="8">
    <source>
        <dbReference type="ARBA" id="ARBA00023242"/>
    </source>
</evidence>
<keyword evidence="3" id="KW-0597">Phosphoprotein</keyword>
<organism evidence="12">
    <name type="scientific">Oryza meridionalis</name>
    <dbReference type="NCBI Taxonomy" id="40149"/>
    <lineage>
        <taxon>Eukaryota</taxon>
        <taxon>Viridiplantae</taxon>
        <taxon>Streptophyta</taxon>
        <taxon>Embryophyta</taxon>
        <taxon>Tracheophyta</taxon>
        <taxon>Spermatophyta</taxon>
        <taxon>Magnoliopsida</taxon>
        <taxon>Liliopsida</taxon>
        <taxon>Poales</taxon>
        <taxon>Poaceae</taxon>
        <taxon>BOP clade</taxon>
        <taxon>Oryzoideae</taxon>
        <taxon>Oryzeae</taxon>
        <taxon>Oryzinae</taxon>
        <taxon>Oryza</taxon>
    </lineage>
</organism>
<feature type="region of interest" description="Disordered" evidence="10">
    <location>
        <begin position="173"/>
        <end position="216"/>
    </location>
</feature>
<evidence type="ECO:0000256" key="5">
    <source>
        <dbReference type="ARBA" id="ARBA00023016"/>
    </source>
</evidence>
<dbReference type="PANTHER" id="PTHR10015">
    <property type="entry name" value="HEAT SHOCK TRANSCRIPTION FACTOR"/>
    <property type="match status" value="1"/>
</dbReference>
<feature type="compositionally biased region" description="Low complexity" evidence="10">
    <location>
        <begin position="178"/>
        <end position="203"/>
    </location>
</feature>
<feature type="compositionally biased region" description="Gly residues" evidence="10">
    <location>
        <begin position="204"/>
        <end position="216"/>
    </location>
</feature>
<dbReference type="GO" id="GO:0003700">
    <property type="term" value="F:DNA-binding transcription factor activity"/>
    <property type="evidence" value="ECO:0007669"/>
    <property type="project" value="InterPro"/>
</dbReference>
<dbReference type="InterPro" id="IPR036390">
    <property type="entry name" value="WH_DNA-bd_sf"/>
</dbReference>
<accession>A0A0E0D4A4</accession>
<evidence type="ECO:0000256" key="10">
    <source>
        <dbReference type="SAM" id="MobiDB-lite"/>
    </source>
</evidence>
<dbReference type="GO" id="GO:0005634">
    <property type="term" value="C:nucleus"/>
    <property type="evidence" value="ECO:0007669"/>
    <property type="project" value="UniProtKB-SubCell"/>
</dbReference>
<dbReference type="HOGENOM" id="CLU_111329_0_0_1"/>
<dbReference type="Pfam" id="PF00447">
    <property type="entry name" value="HSF_DNA-bind"/>
    <property type="match status" value="1"/>
</dbReference>
<keyword evidence="4" id="KW-0805">Transcription regulation</keyword>
<evidence type="ECO:0000256" key="4">
    <source>
        <dbReference type="ARBA" id="ARBA00023015"/>
    </source>
</evidence>